<proteinExistence type="predicted"/>
<dbReference type="Proteomes" id="UP000217446">
    <property type="component" value="Unassembled WGS sequence"/>
</dbReference>
<accession>A0A250VSW3</accession>
<evidence type="ECO:0000313" key="3">
    <source>
        <dbReference type="Proteomes" id="UP000217446"/>
    </source>
</evidence>
<evidence type="ECO:0000313" key="2">
    <source>
        <dbReference type="EMBL" id="GAX57112.1"/>
    </source>
</evidence>
<comment type="caution">
    <text evidence="2">The sequence shown here is derived from an EMBL/GenBank/DDBJ whole genome shotgun (WGS) entry which is preliminary data.</text>
</comment>
<dbReference type="AlphaFoldDB" id="A0A250VSW3"/>
<feature type="region of interest" description="Disordered" evidence="1">
    <location>
        <begin position="19"/>
        <end position="64"/>
    </location>
</feature>
<feature type="compositionally biased region" description="Polar residues" evidence="1">
    <location>
        <begin position="46"/>
        <end position="64"/>
    </location>
</feature>
<name>A0A250VSW3_STROL</name>
<reference evidence="3" key="1">
    <citation type="submission" date="2017-05" db="EMBL/GenBank/DDBJ databases">
        <title>Streptomyces olivochromogenes NBRC 3561 whole genome shotgun sequence.</title>
        <authorList>
            <person name="Dohra H."/>
            <person name="Kodani S."/>
        </authorList>
    </citation>
    <scope>NUCLEOTIDE SEQUENCE [LARGE SCALE GENOMIC DNA]</scope>
    <source>
        <strain evidence="3">NBRC 3561</strain>
    </source>
</reference>
<evidence type="ECO:0000256" key="1">
    <source>
        <dbReference type="SAM" id="MobiDB-lite"/>
    </source>
</evidence>
<organism evidence="2 3">
    <name type="scientific">Streptomyces olivochromogenes</name>
    <dbReference type="NCBI Taxonomy" id="1963"/>
    <lineage>
        <taxon>Bacteria</taxon>
        <taxon>Bacillati</taxon>
        <taxon>Actinomycetota</taxon>
        <taxon>Actinomycetes</taxon>
        <taxon>Kitasatosporales</taxon>
        <taxon>Streptomycetaceae</taxon>
        <taxon>Streptomyces</taxon>
    </lineage>
</organism>
<gene>
    <name evidence="2" type="ORF">SO3561_08682</name>
</gene>
<protein>
    <submittedName>
        <fullName evidence="2">Uncharacterized protein</fullName>
    </submittedName>
</protein>
<keyword evidence="3" id="KW-1185">Reference proteome</keyword>
<dbReference type="EMBL" id="BDQI01000032">
    <property type="protein sequence ID" value="GAX57112.1"/>
    <property type="molecule type" value="Genomic_DNA"/>
</dbReference>
<sequence length="64" mass="7117">MSESLITWAAITVMTRRLTRRKGRTAPPGVPHHASSHGWNRHRPSEMTSSLSSLTRMAVSSSMK</sequence>